<comment type="caution">
    <text evidence="3">The sequence shown here is derived from an EMBL/GenBank/DDBJ whole genome shotgun (WGS) entry which is preliminary data.</text>
</comment>
<name>A0A4S8EL89_9BURK</name>
<dbReference type="PANTHER" id="PTHR34819">
    <property type="entry name" value="LARGE CYSTEINE-RICH PERIPLASMIC PROTEIN OMCB"/>
    <property type="match status" value="1"/>
</dbReference>
<dbReference type="AlphaFoldDB" id="A0A4S8EL89"/>
<dbReference type="Proteomes" id="UP000308917">
    <property type="component" value="Unassembled WGS sequence"/>
</dbReference>
<evidence type="ECO:0000313" key="4">
    <source>
        <dbReference type="Proteomes" id="UP000308917"/>
    </source>
</evidence>
<feature type="domain" description="DUF11" evidence="2">
    <location>
        <begin position="690"/>
        <end position="829"/>
    </location>
</feature>
<feature type="domain" description="DUF11" evidence="2">
    <location>
        <begin position="209"/>
        <end position="257"/>
    </location>
</feature>
<proteinExistence type="predicted"/>
<keyword evidence="1" id="KW-0812">Transmembrane</keyword>
<evidence type="ECO:0000259" key="2">
    <source>
        <dbReference type="Pfam" id="PF01345"/>
    </source>
</evidence>
<dbReference type="InterPro" id="IPR047589">
    <property type="entry name" value="DUF11_rpt"/>
</dbReference>
<organism evidence="3 4">
    <name type="scientific">Lampropedia puyangensis</name>
    <dbReference type="NCBI Taxonomy" id="1330072"/>
    <lineage>
        <taxon>Bacteria</taxon>
        <taxon>Pseudomonadati</taxon>
        <taxon>Pseudomonadota</taxon>
        <taxon>Betaproteobacteria</taxon>
        <taxon>Burkholderiales</taxon>
        <taxon>Comamonadaceae</taxon>
        <taxon>Lampropedia</taxon>
    </lineage>
</organism>
<dbReference type="NCBIfam" id="TIGR01451">
    <property type="entry name" value="B_ant_repeat"/>
    <property type="match status" value="4"/>
</dbReference>
<gene>
    <name evidence="3" type="ORF">E9531_17195</name>
</gene>
<protein>
    <submittedName>
        <fullName evidence="3">DUF11 domain-containing protein</fullName>
    </submittedName>
</protein>
<evidence type="ECO:0000313" key="3">
    <source>
        <dbReference type="EMBL" id="THT95392.1"/>
    </source>
</evidence>
<dbReference type="EMBL" id="STFG01000046">
    <property type="protein sequence ID" value="THT95392.1"/>
    <property type="molecule type" value="Genomic_DNA"/>
</dbReference>
<sequence length="1243" mass="130598">MTRIHNKRKKISDYFVILTACRIYLPQKMITSKKNIVSRSLRYVLKSITAGLFLATPLLAWSQVVDLVANNSGPINAFQGDGFEYVVTLTNNGQVAADGASFNISMPLRAQNVAATCSVEKAGDSVLGPDTGVTECPASFTIGNTLVAGVLPYLADQGEIKIRVTGSFGVGQSTVSSTAVIAVPDGFTEQVPSSNSSTVNTALGGDARLNVTKVMEPANPGPNDPVTYTVTFTNEGQAAVDGVIIRDHLTTTSSTSQYLSSLNADYLGCTTTGLAECPPDSEFVNGDLPSIGNSYGSYLFNTPAPKLPAGSSIQVRYTLSATPLTSCGISTHTLSNRAMFVNLPAGITNTGDTGLNSPYVRWQFPATASCPEANLAVTKTQTTPVSNPDGSWSTRYTIVARNDGVDAHGARLADYAQFTRNAGNATSTAHFVSCTPAGGAVCPTLPQTTTAMRPMFSETIDTFPANSSLTIVYDMVVTENTQCGIDAQQFENQARLSPPAGFQVRQRTDTVQTPIAATLPCPPAEFEIEKTQSTQTPISGVPFEYVVTVRNVGDVTADGAMWRDAMTATGLGAEFDATIVFNGCEATGGATCPPNNQFQTYNTRRSLNASGNGITYLLGSTPNYTSGRPIPQFPAKSDLTFRYTVTPYFDKDSCINGSGIISNSTVIRAPVGVTAETKSATVQMPVSCADVAITKAVLVEGQPSSFVTAGQALSYTIDLTNAGPGVANDVVFLDELPEAFVYNHQDGVSVRCESTGTVPAQCGDTITYDSSTHTLRSTIAALPANSRLRFTVTGVAGSEPGTYTNVAHAEIPTGLIDVNMGSNSSDVSIQIRNTQSPFTVTKVVDGLTQGLPVAMTFSGTVTCGAQPTQNWSIAIAAGATTGTSAPLTFYDREVCTVTENSPLPALPAGYEWVGSPQIANTTDTLGPTTARNVVVTNTARGWPQVATAKQLTQESGSRPGYAEAGERLDYTIRARNTGTGVATSHQFFEVLPAHTTLQAIIGGTSHDCAAGQSGPAVCTITVTEPIAVNSERQVVVQLQVIDPLPANVTELVNLITDDTTAPPPTVCDPTRPEHCVRTPLLDPAVTVRKSADPASGTAVKIDDEITYTLAVTVSNAPTKGVVHLHDTLGNGLELVSGSTTAPAGSACSVNPQLVHCELAANAAVGNHFFSYRAKVTADAVTSVRNSVAISGDDDPTCTNCTTEHRLVPPPEDATPVPVGGRWWILMLALLVAMHLHRRQRPSL</sequence>
<keyword evidence="1" id="KW-0472">Membrane</keyword>
<dbReference type="InterPro" id="IPR001434">
    <property type="entry name" value="OmcB-like_DUF11"/>
</dbReference>
<reference evidence="3 4" key="1">
    <citation type="journal article" date="2015" name="Antonie Van Leeuwenhoek">
        <title>Lampropedia puyangensis sp. nov., isolated from symptomatic bark of Populus ? euramericana canker and emended description of Lampropedia hyalina (Ehrenberg 1832) Lee et al. 2004.</title>
        <authorList>
            <person name="Li Y."/>
            <person name="Wang T."/>
            <person name="Piao C.G."/>
            <person name="Wang L.F."/>
            <person name="Tian G.Z."/>
            <person name="Zhu T.H."/>
            <person name="Guo M.W."/>
        </authorList>
    </citation>
    <scope>NUCLEOTIDE SEQUENCE [LARGE SCALE GENOMIC DNA]</scope>
    <source>
        <strain evidence="3 4">2-bin</strain>
    </source>
</reference>
<keyword evidence="1" id="KW-1133">Transmembrane helix</keyword>
<keyword evidence="4" id="KW-1185">Reference proteome</keyword>
<dbReference type="InterPro" id="IPR051172">
    <property type="entry name" value="Chlamydia_OmcB"/>
</dbReference>
<accession>A0A4S8EL89</accession>
<evidence type="ECO:0000256" key="1">
    <source>
        <dbReference type="SAM" id="Phobius"/>
    </source>
</evidence>
<dbReference type="Pfam" id="PF01345">
    <property type="entry name" value="DUF11"/>
    <property type="match status" value="2"/>
</dbReference>
<feature type="transmembrane region" description="Helical" evidence="1">
    <location>
        <begin position="43"/>
        <end position="61"/>
    </location>
</feature>